<dbReference type="InterPro" id="IPR036452">
    <property type="entry name" value="Ribo_hydro-like"/>
</dbReference>
<proteinExistence type="predicted"/>
<reference evidence="5" key="2">
    <citation type="submission" date="2019-02" db="EMBL/GenBank/DDBJ databases">
        <title>Granulicella sibirica sp. nov., a psychrotolerant acidobacterium isolated from an organic soil layer in forested tundra, West Siberia.</title>
        <authorList>
            <person name="Oshkin I.Y."/>
            <person name="Kulichevskaya I.S."/>
            <person name="Rijpstra W.I.C."/>
            <person name="Sinninghe Damste J.S."/>
            <person name="Rakitin A.L."/>
            <person name="Ravin N.V."/>
            <person name="Dedysh S.N."/>
        </authorList>
    </citation>
    <scope>NUCLEOTIDE SEQUENCE [LARGE SCALE GENOMIC DNA]</scope>
    <source>
        <strain evidence="5">AF10</strain>
    </source>
</reference>
<keyword evidence="1 4" id="KW-0378">Hydrolase</keyword>
<evidence type="ECO:0000256" key="2">
    <source>
        <dbReference type="ARBA" id="ARBA00023295"/>
    </source>
</evidence>
<dbReference type="EMBL" id="RDSM01000003">
    <property type="protein sequence ID" value="RXH54617.1"/>
    <property type="molecule type" value="Genomic_DNA"/>
</dbReference>
<dbReference type="GO" id="GO:0006152">
    <property type="term" value="P:purine nucleoside catabolic process"/>
    <property type="evidence" value="ECO:0007669"/>
    <property type="project" value="TreeGrafter"/>
</dbReference>
<comment type="caution">
    <text evidence="4">The sequence shown here is derived from an EMBL/GenBank/DDBJ whole genome shotgun (WGS) entry which is preliminary data.</text>
</comment>
<keyword evidence="5" id="KW-1185">Reference proteome</keyword>
<dbReference type="InterPro" id="IPR023186">
    <property type="entry name" value="IUNH"/>
</dbReference>
<dbReference type="RefSeq" id="WP_206662801.1">
    <property type="nucleotide sequence ID" value="NZ_RDSM01000003.1"/>
</dbReference>
<name>A0A4Q0SV35_9BACT</name>
<dbReference type="AlphaFoldDB" id="A0A4Q0SV35"/>
<evidence type="ECO:0000313" key="4">
    <source>
        <dbReference type="EMBL" id="RXH54617.1"/>
    </source>
</evidence>
<dbReference type="InterPro" id="IPR001910">
    <property type="entry name" value="Inosine/uridine_hydrolase_dom"/>
</dbReference>
<dbReference type="GO" id="GO:0005829">
    <property type="term" value="C:cytosol"/>
    <property type="evidence" value="ECO:0007669"/>
    <property type="project" value="TreeGrafter"/>
</dbReference>
<dbReference type="SUPFAM" id="SSF53590">
    <property type="entry name" value="Nucleoside hydrolase"/>
    <property type="match status" value="1"/>
</dbReference>
<dbReference type="Gene3D" id="3.90.245.10">
    <property type="entry name" value="Ribonucleoside hydrolase-like"/>
    <property type="match status" value="1"/>
</dbReference>
<sequence length="322" mass="33885">MKPTAPRRPVLIDTDTASDDAVALIMALRSPAVEVVAITIVAGNVPVEQGARNALYTAELCGSDVPVYVGASKPIVRDLESAEWFHGLDGLGDHGYAPARRTPETMHAVDAIIAAAHQHPGLEVITLGPLTNLALALHRDPSIVSRISRCVVMGGAPCCEGNVTPAAEFNIWVDPEAARMVFASGLPIEMIGWQLSRDEAVLSADDIARILAIGTPLASFAIQSNSVAAGAYEEQTGEPGISLPDPIAMAVLLEPGLSLSASSHAVQIETISPLTRGMTVVDKLNVSGDQRNASVWAASGRAEICWKLDVPGWKAALERSLR</sequence>
<keyword evidence="2" id="KW-0326">Glycosidase</keyword>
<accession>A0A4Q0SV35</accession>
<dbReference type="InterPro" id="IPR015910">
    <property type="entry name" value="I/U_nuclsd_hydro_CS"/>
</dbReference>
<dbReference type="Proteomes" id="UP000289437">
    <property type="component" value="Unassembled WGS sequence"/>
</dbReference>
<evidence type="ECO:0000259" key="3">
    <source>
        <dbReference type="Pfam" id="PF01156"/>
    </source>
</evidence>
<protein>
    <submittedName>
        <fullName evidence="4">Inosine-uridine preferring nucleoside hydrolase</fullName>
    </submittedName>
</protein>
<dbReference type="PROSITE" id="PS01247">
    <property type="entry name" value="IUNH"/>
    <property type="match status" value="1"/>
</dbReference>
<reference evidence="4 5" key="1">
    <citation type="submission" date="2018-11" db="EMBL/GenBank/DDBJ databases">
        <authorList>
            <person name="Mardanov A.V."/>
            <person name="Ravin N.V."/>
            <person name="Dedysh S.N."/>
        </authorList>
    </citation>
    <scope>NUCLEOTIDE SEQUENCE [LARGE SCALE GENOMIC DNA]</scope>
    <source>
        <strain evidence="4 5">AF10</strain>
    </source>
</reference>
<dbReference type="Pfam" id="PF01156">
    <property type="entry name" value="IU_nuc_hydro"/>
    <property type="match status" value="1"/>
</dbReference>
<dbReference type="GO" id="GO:0008477">
    <property type="term" value="F:purine nucleosidase activity"/>
    <property type="evidence" value="ECO:0007669"/>
    <property type="project" value="TreeGrafter"/>
</dbReference>
<evidence type="ECO:0000256" key="1">
    <source>
        <dbReference type="ARBA" id="ARBA00022801"/>
    </source>
</evidence>
<dbReference type="PANTHER" id="PTHR12304:SF4">
    <property type="entry name" value="URIDINE NUCLEOSIDASE"/>
    <property type="match status" value="1"/>
</dbReference>
<dbReference type="PANTHER" id="PTHR12304">
    <property type="entry name" value="INOSINE-URIDINE PREFERRING NUCLEOSIDE HYDROLASE"/>
    <property type="match status" value="1"/>
</dbReference>
<feature type="domain" description="Inosine/uridine-preferring nucleoside hydrolase" evidence="3">
    <location>
        <begin position="10"/>
        <end position="297"/>
    </location>
</feature>
<dbReference type="GO" id="GO:0045437">
    <property type="term" value="F:uridine nucleosidase activity"/>
    <property type="evidence" value="ECO:0007669"/>
    <property type="project" value="UniProtKB-ARBA"/>
</dbReference>
<gene>
    <name evidence="4" type="ORF">GRAN_3721</name>
</gene>
<evidence type="ECO:0000313" key="5">
    <source>
        <dbReference type="Proteomes" id="UP000289437"/>
    </source>
</evidence>
<organism evidence="4 5">
    <name type="scientific">Granulicella sibirica</name>
    <dbReference type="NCBI Taxonomy" id="2479048"/>
    <lineage>
        <taxon>Bacteria</taxon>
        <taxon>Pseudomonadati</taxon>
        <taxon>Acidobacteriota</taxon>
        <taxon>Terriglobia</taxon>
        <taxon>Terriglobales</taxon>
        <taxon>Acidobacteriaceae</taxon>
        <taxon>Granulicella</taxon>
    </lineage>
</organism>